<dbReference type="InterPro" id="IPR023296">
    <property type="entry name" value="Glyco_hydro_beta-prop_sf"/>
</dbReference>
<keyword evidence="3" id="KW-0378">Hydrolase</keyword>
<dbReference type="EMBL" id="VWKB01000061">
    <property type="protein sequence ID" value="KAA4089123.1"/>
    <property type="molecule type" value="Genomic_DNA"/>
</dbReference>
<dbReference type="AlphaFoldDB" id="A0A5M5CZF2"/>
<dbReference type="Proteomes" id="UP000473905">
    <property type="component" value="Unassembled WGS sequence"/>
</dbReference>
<evidence type="ECO:0000313" key="5">
    <source>
        <dbReference type="Proteomes" id="UP000473905"/>
    </source>
</evidence>
<protein>
    <submittedName>
        <fullName evidence="3">Glycoside hydrolase family 32 protein</fullName>
    </submittedName>
</protein>
<comment type="caution">
    <text evidence="3">The sequence shown here is derived from an EMBL/GenBank/DDBJ whole genome shotgun (WGS) entry which is preliminary data.</text>
</comment>
<evidence type="ECO:0000313" key="4">
    <source>
        <dbReference type="Proteomes" id="UP000435985"/>
    </source>
</evidence>
<evidence type="ECO:0000259" key="1">
    <source>
        <dbReference type="Pfam" id="PF24793"/>
    </source>
</evidence>
<sequence>MSKINYYWQRTARNMSWMIAYRDRSSDILFDKGTKFELLKLQSGLWGADPFVFSFENKTVLFFELFIEEINKGVIGVSEYDGSGFSQPKIVIEEPYHLSFPCVFEMNDILYMIPESGSQHNIVLYECESYPYKWVRKKVLLEHFDSSDTIVFHKEGKTYLLASQLVNSTCIAKNVLFELDPNSLELSKIKEGGTCSDDGIRNAGLLFSHNGKLIRPGQNCPDGEYGKSTIFWEVFNPLEIQEEQLCELTVDMLNIDLKNKFSGVHTYNQCDALEVIDLRIVQKNLLYKRLFLFVNFVISFLKSKLR</sequence>
<evidence type="ECO:0000313" key="2">
    <source>
        <dbReference type="EMBL" id="KAA4089123.1"/>
    </source>
</evidence>
<feature type="domain" description="Glucosamine inositolphosphorylceramide transferase 1 N-terminal" evidence="1">
    <location>
        <begin position="48"/>
        <end position="252"/>
    </location>
</feature>
<dbReference type="Proteomes" id="UP000435985">
    <property type="component" value="Unassembled WGS sequence"/>
</dbReference>
<keyword evidence="5" id="KW-1185">Reference proteome</keyword>
<dbReference type="InterPro" id="IPR056442">
    <property type="entry name" value="GINT1_N"/>
</dbReference>
<organism evidence="3 4">
    <name type="scientific">Bacteroides ovatus</name>
    <dbReference type="NCBI Taxonomy" id="28116"/>
    <lineage>
        <taxon>Bacteria</taxon>
        <taxon>Pseudomonadati</taxon>
        <taxon>Bacteroidota</taxon>
        <taxon>Bacteroidia</taxon>
        <taxon>Bacteroidales</taxon>
        <taxon>Bacteroidaceae</taxon>
        <taxon>Bacteroides</taxon>
    </lineage>
</organism>
<dbReference type="RefSeq" id="WP_117513106.1">
    <property type="nucleotide sequence ID" value="NZ_CAKJYS010000001.1"/>
</dbReference>
<reference evidence="4 5" key="1">
    <citation type="journal article" date="2019" name="Nat. Med.">
        <title>A library of human gut bacterial isolates paired with longitudinal multiomics data enables mechanistic microbiome research.</title>
        <authorList>
            <person name="Poyet M."/>
            <person name="Groussin M."/>
            <person name="Gibbons S.M."/>
            <person name="Avila-Pacheco J."/>
            <person name="Jiang X."/>
            <person name="Kearney S.M."/>
            <person name="Perrotta A.R."/>
            <person name="Berdy B."/>
            <person name="Zhao S."/>
            <person name="Lieberman T.D."/>
            <person name="Swanson P.K."/>
            <person name="Smith M."/>
            <person name="Roesemann S."/>
            <person name="Alexander J.E."/>
            <person name="Rich S.A."/>
            <person name="Livny J."/>
            <person name="Vlamakis H."/>
            <person name="Clish C."/>
            <person name="Bullock K."/>
            <person name="Deik A."/>
            <person name="Scott J."/>
            <person name="Pierce K.A."/>
            <person name="Xavier R.J."/>
            <person name="Alm E.J."/>
        </authorList>
    </citation>
    <scope>NUCLEOTIDE SEQUENCE [LARGE SCALE GENOMIC DNA]</scope>
    <source>
        <strain evidence="2 5">BIOML-A134</strain>
        <strain evidence="3 4">BIOML-A14</strain>
    </source>
</reference>
<gene>
    <name evidence="3" type="ORF">F3B98_21290</name>
    <name evidence="2" type="ORF">F3D66_28335</name>
</gene>
<evidence type="ECO:0000313" key="3">
    <source>
        <dbReference type="EMBL" id="KAA4661889.1"/>
    </source>
</evidence>
<dbReference type="GO" id="GO:0016787">
    <property type="term" value="F:hydrolase activity"/>
    <property type="evidence" value="ECO:0007669"/>
    <property type="project" value="UniProtKB-KW"/>
</dbReference>
<dbReference type="SUPFAM" id="SSF75005">
    <property type="entry name" value="Arabinanase/levansucrase/invertase"/>
    <property type="match status" value="1"/>
</dbReference>
<accession>A0A5M5CZF2</accession>
<name>A0A5M5CZF2_BACOV</name>
<dbReference type="Pfam" id="PF24793">
    <property type="entry name" value="GINT1_N"/>
    <property type="match status" value="1"/>
</dbReference>
<dbReference type="EMBL" id="VWFO01000034">
    <property type="protein sequence ID" value="KAA4661889.1"/>
    <property type="molecule type" value="Genomic_DNA"/>
</dbReference>
<proteinExistence type="predicted"/>